<gene>
    <name evidence="2" type="ORF">MNBD_BACTEROID06-1520</name>
</gene>
<reference evidence="2" key="1">
    <citation type="submission" date="2018-06" db="EMBL/GenBank/DDBJ databases">
        <authorList>
            <person name="Zhirakovskaya E."/>
        </authorList>
    </citation>
    <scope>NUCLEOTIDE SEQUENCE</scope>
</reference>
<feature type="domain" description="YitH/HolE acetyltransferase (GNAT)" evidence="1">
    <location>
        <begin position="65"/>
        <end position="187"/>
    </location>
</feature>
<dbReference type="InterPro" id="IPR052729">
    <property type="entry name" value="Acyl/Acetyltrans_Enzymes"/>
</dbReference>
<dbReference type="SUPFAM" id="SSF55729">
    <property type="entry name" value="Acyl-CoA N-acyltransferases (Nat)"/>
    <property type="match status" value="1"/>
</dbReference>
<organism evidence="2">
    <name type="scientific">hydrothermal vent metagenome</name>
    <dbReference type="NCBI Taxonomy" id="652676"/>
    <lineage>
        <taxon>unclassified sequences</taxon>
        <taxon>metagenomes</taxon>
        <taxon>ecological metagenomes</taxon>
    </lineage>
</organism>
<name>A0A3B0UCB9_9ZZZZ</name>
<accession>A0A3B0UCB9</accession>
<dbReference type="AlphaFoldDB" id="A0A3B0UCB9"/>
<proteinExistence type="predicted"/>
<evidence type="ECO:0000259" key="1">
    <source>
        <dbReference type="Pfam" id="PF18014"/>
    </source>
</evidence>
<dbReference type="PANTHER" id="PTHR47237">
    <property type="entry name" value="SLL0310 PROTEIN"/>
    <property type="match status" value="1"/>
</dbReference>
<dbReference type="PANTHER" id="PTHR47237:SF2">
    <property type="entry name" value="BLL4206 PROTEIN"/>
    <property type="match status" value="1"/>
</dbReference>
<dbReference type="EMBL" id="UOES01000424">
    <property type="protein sequence ID" value="VAW28605.1"/>
    <property type="molecule type" value="Genomic_DNA"/>
</dbReference>
<dbReference type="InterPro" id="IPR041496">
    <property type="entry name" value="YitH/HolE_GNAT"/>
</dbReference>
<dbReference type="Gene3D" id="3.40.630.90">
    <property type="match status" value="1"/>
</dbReference>
<dbReference type="InterPro" id="IPR016181">
    <property type="entry name" value="Acyl_CoA_acyltransferase"/>
</dbReference>
<evidence type="ECO:0000313" key="2">
    <source>
        <dbReference type="EMBL" id="VAW28605.1"/>
    </source>
</evidence>
<dbReference type="Pfam" id="PF18014">
    <property type="entry name" value="Acetyltransf_18"/>
    <property type="match status" value="1"/>
</dbReference>
<protein>
    <recommendedName>
        <fullName evidence="1">YitH/HolE acetyltransferase (GNAT) domain-containing protein</fullName>
    </recommendedName>
</protein>
<sequence>MIKKLDSCKSIKLDATPAGRKVYNKLGFADEYAIARLTTQNLVSPSILKSEFELKEFTQSKLKEVVLYDKKAFGVDRGKVLKFLLDNQAVKAWCLEDGGKIEGYILSRPGCNFTQVGPVVAKSLENAKALLSSVFVKMEGQPVVIDVMENNQELLIWMQELNFTVQRSFTRMYLKSNSYAGNPEQQFLIGGPELG</sequence>